<dbReference type="PROSITE" id="PS50110">
    <property type="entry name" value="RESPONSE_REGULATORY"/>
    <property type="match status" value="1"/>
</dbReference>
<dbReference type="SMART" id="SM00448">
    <property type="entry name" value="REC"/>
    <property type="match status" value="1"/>
</dbReference>
<evidence type="ECO:0000313" key="11">
    <source>
        <dbReference type="Proteomes" id="UP001148125"/>
    </source>
</evidence>
<evidence type="ECO:0000313" key="10">
    <source>
        <dbReference type="EMBL" id="MDE5413424.1"/>
    </source>
</evidence>
<dbReference type="RefSeq" id="WP_275118041.1">
    <property type="nucleotide sequence ID" value="NZ_JAOTPO010000004.1"/>
</dbReference>
<dbReference type="InterPro" id="IPR039420">
    <property type="entry name" value="WalR-like"/>
</dbReference>
<proteinExistence type="predicted"/>
<dbReference type="CDD" id="cd17535">
    <property type="entry name" value="REC_NarL-like"/>
    <property type="match status" value="1"/>
</dbReference>
<dbReference type="Gene3D" id="3.40.50.2300">
    <property type="match status" value="1"/>
</dbReference>
<dbReference type="CDD" id="cd06170">
    <property type="entry name" value="LuxR_C_like"/>
    <property type="match status" value="1"/>
</dbReference>
<keyword evidence="5" id="KW-0238">DNA-binding</keyword>
<evidence type="ECO:0000256" key="2">
    <source>
        <dbReference type="ARBA" id="ARBA00022553"/>
    </source>
</evidence>
<feature type="modified residue" description="4-aspartylphosphate" evidence="7">
    <location>
        <position position="53"/>
    </location>
</feature>
<name>A0ABT5VDB0_9BACI</name>
<protein>
    <submittedName>
        <fullName evidence="10">Response regulator transcription factor</fullName>
    </submittedName>
</protein>
<dbReference type="InterPro" id="IPR058245">
    <property type="entry name" value="NreC/VraR/RcsB-like_REC"/>
</dbReference>
<feature type="domain" description="HTH luxR-type" evidence="8">
    <location>
        <begin position="137"/>
        <end position="202"/>
    </location>
</feature>
<evidence type="ECO:0000259" key="9">
    <source>
        <dbReference type="PROSITE" id="PS50110"/>
    </source>
</evidence>
<dbReference type="InterPro" id="IPR016032">
    <property type="entry name" value="Sig_transdc_resp-reg_C-effctor"/>
</dbReference>
<evidence type="ECO:0000256" key="6">
    <source>
        <dbReference type="ARBA" id="ARBA00023163"/>
    </source>
</evidence>
<comment type="caution">
    <text evidence="10">The sequence shown here is derived from an EMBL/GenBank/DDBJ whole genome shotgun (WGS) entry which is preliminary data.</text>
</comment>
<accession>A0ABT5VDB0</accession>
<dbReference type="EMBL" id="JAOTPO010000004">
    <property type="protein sequence ID" value="MDE5413424.1"/>
    <property type="molecule type" value="Genomic_DNA"/>
</dbReference>
<dbReference type="PANTHER" id="PTHR43214">
    <property type="entry name" value="TWO-COMPONENT RESPONSE REGULATOR"/>
    <property type="match status" value="1"/>
</dbReference>
<organism evidence="10 11">
    <name type="scientific">Alkalihalobacterium chitinilyticum</name>
    <dbReference type="NCBI Taxonomy" id="2980103"/>
    <lineage>
        <taxon>Bacteria</taxon>
        <taxon>Bacillati</taxon>
        <taxon>Bacillota</taxon>
        <taxon>Bacilli</taxon>
        <taxon>Bacillales</taxon>
        <taxon>Bacillaceae</taxon>
        <taxon>Alkalihalobacterium</taxon>
    </lineage>
</organism>
<dbReference type="InterPro" id="IPR011006">
    <property type="entry name" value="CheY-like_superfamily"/>
</dbReference>
<evidence type="ECO:0000256" key="5">
    <source>
        <dbReference type="ARBA" id="ARBA00023125"/>
    </source>
</evidence>
<keyword evidence="6" id="KW-0804">Transcription</keyword>
<dbReference type="PROSITE" id="PS50043">
    <property type="entry name" value="HTH_LUXR_2"/>
    <property type="match status" value="1"/>
</dbReference>
<dbReference type="PANTHER" id="PTHR43214:SF41">
    <property type="entry name" value="NITRATE_NITRITE RESPONSE REGULATOR PROTEIN NARP"/>
    <property type="match status" value="1"/>
</dbReference>
<dbReference type="Proteomes" id="UP001148125">
    <property type="component" value="Unassembled WGS sequence"/>
</dbReference>
<dbReference type="PRINTS" id="PR00038">
    <property type="entry name" value="HTHLUXR"/>
</dbReference>
<evidence type="ECO:0000256" key="3">
    <source>
        <dbReference type="ARBA" id="ARBA00023012"/>
    </source>
</evidence>
<dbReference type="SMART" id="SM00421">
    <property type="entry name" value="HTH_LUXR"/>
    <property type="match status" value="1"/>
</dbReference>
<evidence type="ECO:0000256" key="4">
    <source>
        <dbReference type="ARBA" id="ARBA00023015"/>
    </source>
</evidence>
<feature type="domain" description="Response regulatory" evidence="9">
    <location>
        <begin position="2"/>
        <end position="119"/>
    </location>
</feature>
<evidence type="ECO:0000259" key="8">
    <source>
        <dbReference type="PROSITE" id="PS50043"/>
    </source>
</evidence>
<evidence type="ECO:0000256" key="7">
    <source>
        <dbReference type="PROSITE-ProRule" id="PRU00169"/>
    </source>
</evidence>
<keyword evidence="3" id="KW-0902">Two-component regulatory system</keyword>
<keyword evidence="2 7" id="KW-0597">Phosphoprotein</keyword>
<comment type="subcellular location">
    <subcellularLocation>
        <location evidence="1">Cytoplasm</location>
    </subcellularLocation>
</comment>
<dbReference type="SUPFAM" id="SSF52172">
    <property type="entry name" value="CheY-like"/>
    <property type="match status" value="1"/>
</dbReference>
<reference evidence="10" key="1">
    <citation type="submission" date="2024-05" db="EMBL/GenBank/DDBJ databases">
        <title>Alkalihalobacillus sp. strain MEB203 novel alkaliphilic bacterium from Lonar Lake, India.</title>
        <authorList>
            <person name="Joshi A."/>
            <person name="Thite S."/>
            <person name="Mengade P."/>
        </authorList>
    </citation>
    <scope>NUCLEOTIDE SEQUENCE</scope>
    <source>
        <strain evidence="10">MEB 203</strain>
    </source>
</reference>
<dbReference type="InterPro" id="IPR036388">
    <property type="entry name" value="WH-like_DNA-bd_sf"/>
</dbReference>
<dbReference type="InterPro" id="IPR000792">
    <property type="entry name" value="Tscrpt_reg_LuxR_C"/>
</dbReference>
<gene>
    <name evidence="10" type="ORF">N7Z68_08495</name>
</gene>
<dbReference type="Pfam" id="PF00196">
    <property type="entry name" value="GerE"/>
    <property type="match status" value="1"/>
</dbReference>
<dbReference type="InterPro" id="IPR001789">
    <property type="entry name" value="Sig_transdc_resp-reg_receiver"/>
</dbReference>
<keyword evidence="4" id="KW-0805">Transcription regulation</keyword>
<sequence>MKVLIVDDHEVVASGLALLIKDMFSVEYIIQAQDGRTAIKKAIEYTFDLIILDLSLPDGMDGFEVLREMRSIFPDAKIVIFSMHDDISYQKKAYKLGADGYMVKRFNGDELMKYLNLIMSGKKFFEGKLTEEWDEDEDTLTLPITSREKEVFVLTVLGHTQKEIAEKLSISRKTVETHRHNITKKLNIKSKADWIEIAQKYHLLEI</sequence>
<dbReference type="SUPFAM" id="SSF46894">
    <property type="entry name" value="C-terminal effector domain of the bipartite response regulators"/>
    <property type="match status" value="1"/>
</dbReference>
<keyword evidence="11" id="KW-1185">Reference proteome</keyword>
<dbReference type="Gene3D" id="1.10.10.10">
    <property type="entry name" value="Winged helix-like DNA-binding domain superfamily/Winged helix DNA-binding domain"/>
    <property type="match status" value="1"/>
</dbReference>
<evidence type="ECO:0000256" key="1">
    <source>
        <dbReference type="ARBA" id="ARBA00004496"/>
    </source>
</evidence>
<dbReference type="Pfam" id="PF00072">
    <property type="entry name" value="Response_reg"/>
    <property type="match status" value="1"/>
</dbReference>